<keyword evidence="3" id="KW-1185">Reference proteome</keyword>
<dbReference type="PANTHER" id="PTHR11695">
    <property type="entry name" value="ALCOHOL DEHYDROGENASE RELATED"/>
    <property type="match status" value="1"/>
</dbReference>
<dbReference type="OrthoDB" id="3509362at2759"/>
<evidence type="ECO:0000259" key="1">
    <source>
        <dbReference type="SMART" id="SM00829"/>
    </source>
</evidence>
<dbReference type="AlphaFoldDB" id="A0A8K0R6D6"/>
<dbReference type="InterPro" id="IPR036291">
    <property type="entry name" value="NAD(P)-bd_dom_sf"/>
</dbReference>
<dbReference type="GO" id="GO:0005739">
    <property type="term" value="C:mitochondrion"/>
    <property type="evidence" value="ECO:0007669"/>
    <property type="project" value="TreeGrafter"/>
</dbReference>
<comment type="caution">
    <text evidence="2">The sequence shown here is derived from an EMBL/GenBank/DDBJ whole genome shotgun (WGS) entry which is preliminary data.</text>
</comment>
<organism evidence="2 3">
    <name type="scientific">Paraphoma chrysanthemicola</name>
    <dbReference type="NCBI Taxonomy" id="798071"/>
    <lineage>
        <taxon>Eukaryota</taxon>
        <taxon>Fungi</taxon>
        <taxon>Dikarya</taxon>
        <taxon>Ascomycota</taxon>
        <taxon>Pezizomycotina</taxon>
        <taxon>Dothideomycetes</taxon>
        <taxon>Pleosporomycetidae</taxon>
        <taxon>Pleosporales</taxon>
        <taxon>Pleosporineae</taxon>
        <taxon>Phaeosphaeriaceae</taxon>
        <taxon>Paraphoma</taxon>
    </lineage>
</organism>
<dbReference type="Gene3D" id="3.40.50.720">
    <property type="entry name" value="NAD(P)-binding Rossmann-like Domain"/>
    <property type="match status" value="1"/>
</dbReference>
<dbReference type="CDD" id="cd05289">
    <property type="entry name" value="MDR_like_2"/>
    <property type="match status" value="1"/>
</dbReference>
<dbReference type="Pfam" id="PF13602">
    <property type="entry name" value="ADH_zinc_N_2"/>
    <property type="match status" value="1"/>
</dbReference>
<dbReference type="SMART" id="SM00829">
    <property type="entry name" value="PKS_ER"/>
    <property type="match status" value="1"/>
</dbReference>
<dbReference type="SUPFAM" id="SSF50129">
    <property type="entry name" value="GroES-like"/>
    <property type="match status" value="1"/>
</dbReference>
<dbReference type="Proteomes" id="UP000813461">
    <property type="component" value="Unassembled WGS sequence"/>
</dbReference>
<sequence>MRALIRAKPDYTLSLDPSHPEPTIAGSPDCYIIQTKAVALTRGELTWPEPLEPDTPIPGYDFAGVIISAPTTCGEKGFETGSEVYGFTFPFSRQGNARDVTVAEEAASVPLSALTAWQGLFIHGGMSPPNTSSNATKRVLVTAASGGVGIWAVQLAHQAGIEVVATCGSSNVAIVSDLGADMVLDYTKTDLVDWVNEDCEKRRFDTVLDCIGGQTLTDAWRLVKTNGTVVSVAEPPNSKRPLAGVAEGVQGVWFIVEADHRQLDRITDLIERGKCRCKVDRVYALEEWKEAFDRLESGHARGKIVLRMS</sequence>
<evidence type="ECO:0000313" key="3">
    <source>
        <dbReference type="Proteomes" id="UP000813461"/>
    </source>
</evidence>
<gene>
    <name evidence="2" type="ORF">FB567DRAFT_569780</name>
</gene>
<proteinExistence type="predicted"/>
<accession>A0A8K0R6D6</accession>
<dbReference type="EMBL" id="JAGMVJ010000009">
    <property type="protein sequence ID" value="KAH7087893.1"/>
    <property type="molecule type" value="Genomic_DNA"/>
</dbReference>
<dbReference type="InterPro" id="IPR011032">
    <property type="entry name" value="GroES-like_sf"/>
</dbReference>
<dbReference type="Gene3D" id="3.90.180.10">
    <property type="entry name" value="Medium-chain alcohol dehydrogenases, catalytic domain"/>
    <property type="match status" value="1"/>
</dbReference>
<dbReference type="InterPro" id="IPR050700">
    <property type="entry name" value="YIM1/Zinc_Alcohol_DH_Fams"/>
</dbReference>
<name>A0A8K0R6D6_9PLEO</name>
<dbReference type="SUPFAM" id="SSF51735">
    <property type="entry name" value="NAD(P)-binding Rossmann-fold domains"/>
    <property type="match status" value="1"/>
</dbReference>
<feature type="domain" description="Enoyl reductase (ER)" evidence="1">
    <location>
        <begin position="8"/>
        <end position="306"/>
    </location>
</feature>
<dbReference type="InterPro" id="IPR020843">
    <property type="entry name" value="ER"/>
</dbReference>
<dbReference type="GO" id="GO:0016491">
    <property type="term" value="F:oxidoreductase activity"/>
    <property type="evidence" value="ECO:0007669"/>
    <property type="project" value="InterPro"/>
</dbReference>
<evidence type="ECO:0000313" key="2">
    <source>
        <dbReference type="EMBL" id="KAH7087893.1"/>
    </source>
</evidence>
<protein>
    <submittedName>
        <fullName evidence="2">Alcohol dehydrogenase</fullName>
    </submittedName>
</protein>
<reference evidence="2" key="1">
    <citation type="journal article" date="2021" name="Nat. Commun.">
        <title>Genetic determinants of endophytism in the Arabidopsis root mycobiome.</title>
        <authorList>
            <person name="Mesny F."/>
            <person name="Miyauchi S."/>
            <person name="Thiergart T."/>
            <person name="Pickel B."/>
            <person name="Atanasova L."/>
            <person name="Karlsson M."/>
            <person name="Huettel B."/>
            <person name="Barry K.W."/>
            <person name="Haridas S."/>
            <person name="Chen C."/>
            <person name="Bauer D."/>
            <person name="Andreopoulos W."/>
            <person name="Pangilinan J."/>
            <person name="LaButti K."/>
            <person name="Riley R."/>
            <person name="Lipzen A."/>
            <person name="Clum A."/>
            <person name="Drula E."/>
            <person name="Henrissat B."/>
            <person name="Kohler A."/>
            <person name="Grigoriev I.V."/>
            <person name="Martin F.M."/>
            <person name="Hacquard S."/>
        </authorList>
    </citation>
    <scope>NUCLEOTIDE SEQUENCE</scope>
    <source>
        <strain evidence="2">MPI-SDFR-AT-0120</strain>
    </source>
</reference>
<dbReference type="PANTHER" id="PTHR11695:SF647">
    <property type="entry name" value="ENOYL REDUCTASE (ER) DOMAIN-CONTAINING PROTEIN"/>
    <property type="match status" value="1"/>
</dbReference>